<dbReference type="AlphaFoldDB" id="A0A7R9BW94"/>
<keyword evidence="10" id="KW-0325">Glycoprotein</keyword>
<feature type="domain" description="Glycosyl hydrolase family 63 C-terminal" evidence="14">
    <location>
        <begin position="4"/>
        <end position="459"/>
    </location>
</feature>
<evidence type="ECO:0000256" key="12">
    <source>
        <dbReference type="ARBA" id="ARBA00038888"/>
    </source>
</evidence>
<evidence type="ECO:0000313" key="16">
    <source>
        <dbReference type="Proteomes" id="UP000678499"/>
    </source>
</evidence>
<dbReference type="GO" id="GO:0004573">
    <property type="term" value="F:Glc3Man9GlcNAc2 oligosaccharide glucosidase activity"/>
    <property type="evidence" value="ECO:0007669"/>
    <property type="project" value="UniProtKB-EC"/>
</dbReference>
<keyword evidence="9" id="KW-0472">Membrane</keyword>
<accession>A0A7R9BW94</accession>
<feature type="region of interest" description="Disordered" evidence="13">
    <location>
        <begin position="198"/>
        <end position="218"/>
    </location>
</feature>
<dbReference type="SUPFAM" id="SSF48208">
    <property type="entry name" value="Six-hairpin glycosidases"/>
    <property type="match status" value="2"/>
</dbReference>
<evidence type="ECO:0000256" key="4">
    <source>
        <dbReference type="ARBA" id="ARBA00022692"/>
    </source>
</evidence>
<comment type="similarity">
    <text evidence="3">Belongs to the glycosyl hydrolase 63 family.</text>
</comment>
<evidence type="ECO:0000313" key="15">
    <source>
        <dbReference type="EMBL" id="CAD7281417.1"/>
    </source>
</evidence>
<dbReference type="InterPro" id="IPR004888">
    <property type="entry name" value="Glycoside_hydrolase_63"/>
</dbReference>
<keyword evidence="16" id="KW-1185">Reference proteome</keyword>
<evidence type="ECO:0000256" key="9">
    <source>
        <dbReference type="ARBA" id="ARBA00023136"/>
    </source>
</evidence>
<keyword evidence="7" id="KW-0735">Signal-anchor</keyword>
<dbReference type="InterPro" id="IPR031335">
    <property type="entry name" value="Glyco_hydro_63_C"/>
</dbReference>
<organism evidence="15">
    <name type="scientific">Notodromas monacha</name>
    <dbReference type="NCBI Taxonomy" id="399045"/>
    <lineage>
        <taxon>Eukaryota</taxon>
        <taxon>Metazoa</taxon>
        <taxon>Ecdysozoa</taxon>
        <taxon>Arthropoda</taxon>
        <taxon>Crustacea</taxon>
        <taxon>Oligostraca</taxon>
        <taxon>Ostracoda</taxon>
        <taxon>Podocopa</taxon>
        <taxon>Podocopida</taxon>
        <taxon>Cypridocopina</taxon>
        <taxon>Cypridoidea</taxon>
        <taxon>Cyprididae</taxon>
        <taxon>Notodromas</taxon>
    </lineage>
</organism>
<dbReference type="EMBL" id="CAJPEX010002853">
    <property type="protein sequence ID" value="CAG0921569.1"/>
    <property type="molecule type" value="Genomic_DNA"/>
</dbReference>
<reference evidence="15" key="1">
    <citation type="submission" date="2020-11" db="EMBL/GenBank/DDBJ databases">
        <authorList>
            <person name="Tran Van P."/>
        </authorList>
    </citation>
    <scope>NUCLEOTIDE SEQUENCE</scope>
</reference>
<keyword evidence="8" id="KW-1133">Transmembrane helix</keyword>
<dbReference type="OrthoDB" id="410058at2759"/>
<dbReference type="Pfam" id="PF03200">
    <property type="entry name" value="Glyco_hydro_63"/>
    <property type="match status" value="2"/>
</dbReference>
<evidence type="ECO:0000256" key="6">
    <source>
        <dbReference type="ARBA" id="ARBA00022824"/>
    </source>
</evidence>
<dbReference type="EMBL" id="OA884890">
    <property type="protein sequence ID" value="CAD7281417.1"/>
    <property type="molecule type" value="Genomic_DNA"/>
</dbReference>
<protein>
    <recommendedName>
        <fullName evidence="12">mannosyl-oligosaccharide glucosidase</fullName>
        <ecNumber evidence="12">3.2.1.106</ecNumber>
    </recommendedName>
</protein>
<dbReference type="PANTHER" id="PTHR10412:SF11">
    <property type="entry name" value="MANNOSYL-OLIGOSACCHARIDE GLUCOSIDASE"/>
    <property type="match status" value="1"/>
</dbReference>
<dbReference type="GO" id="GO:0005789">
    <property type="term" value="C:endoplasmic reticulum membrane"/>
    <property type="evidence" value="ECO:0007669"/>
    <property type="project" value="UniProtKB-SubCell"/>
</dbReference>
<comment type="pathway">
    <text evidence="2">Glycan metabolism; N-glycan degradation.</text>
</comment>
<dbReference type="InterPro" id="IPR012341">
    <property type="entry name" value="6hp_glycosidase-like_sf"/>
</dbReference>
<feature type="domain" description="Glycosyl hydrolase family 63 C-terminal" evidence="14">
    <location>
        <begin position="461"/>
        <end position="680"/>
    </location>
</feature>
<keyword evidence="4" id="KW-0812">Transmembrane</keyword>
<dbReference type="GO" id="GO:0006487">
    <property type="term" value="P:protein N-linked glycosylation"/>
    <property type="evidence" value="ECO:0007669"/>
    <property type="project" value="TreeGrafter"/>
</dbReference>
<gene>
    <name evidence="15" type="ORF">NMOB1V02_LOCUS9063</name>
</gene>
<evidence type="ECO:0000256" key="7">
    <source>
        <dbReference type="ARBA" id="ARBA00022968"/>
    </source>
</evidence>
<evidence type="ECO:0000256" key="10">
    <source>
        <dbReference type="ARBA" id="ARBA00023180"/>
    </source>
</evidence>
<evidence type="ECO:0000256" key="13">
    <source>
        <dbReference type="SAM" id="MobiDB-lite"/>
    </source>
</evidence>
<dbReference type="PANTHER" id="PTHR10412">
    <property type="entry name" value="MANNOSYL-OLIGOSACCHARIDE GLUCOSIDASE"/>
    <property type="match status" value="1"/>
</dbReference>
<dbReference type="EC" id="3.2.1.106" evidence="12"/>
<dbReference type="Proteomes" id="UP000678499">
    <property type="component" value="Unassembled WGS sequence"/>
</dbReference>
<evidence type="ECO:0000256" key="5">
    <source>
        <dbReference type="ARBA" id="ARBA00022801"/>
    </source>
</evidence>
<evidence type="ECO:0000256" key="8">
    <source>
        <dbReference type="ARBA" id="ARBA00022989"/>
    </source>
</evidence>
<keyword evidence="6" id="KW-0256">Endoplasmic reticulum</keyword>
<dbReference type="InterPro" id="IPR008928">
    <property type="entry name" value="6-hairpin_glycosidase_sf"/>
</dbReference>
<comment type="subcellular location">
    <subcellularLocation>
        <location evidence="1">Endoplasmic reticulum membrane</location>
        <topology evidence="1">Single-pass type II membrane protein</topology>
    </subcellularLocation>
</comment>
<dbReference type="GO" id="GO:0009311">
    <property type="term" value="P:oligosaccharide metabolic process"/>
    <property type="evidence" value="ECO:0007669"/>
    <property type="project" value="InterPro"/>
</dbReference>
<evidence type="ECO:0000256" key="3">
    <source>
        <dbReference type="ARBA" id="ARBA00010833"/>
    </source>
</evidence>
<sequence>MCFRFEEKFHLEEKGYPPEQVTFAKAALSNMLGGIGYFYGSSLVQSPYNKAPVFYWPAGLYTAVPSRSFFPRGFLWDEGFHNLLIAQWDRAISKEIIAHWLDLLNVEGWIPREMILGLEASQRVPKEFIVQRNTNANPPTLVLSLHYLLQTVQDSDSAEVDELMYFDKLWPRLVAWYYWFNTTQTGDLPGTYRWRGRDGETKRELNPKTLTSGLDDYPRASHPTELERHLDLRCWMALASKLLGDIASFIGRDARKFSATYEYLRDGQLLDTLHWSPASGTYSDFGLHTKDVSLKREPAQPGQPSVKPELVRVTRSEPKPGFVDSSFGYVSLFPLMLELLQPDSSRLGKLLQDLRNESLLWTPFGLRSLAKTSPLYMQRNTEHDPPYWRGPIWINMNFLVVRALRTYARIEGEYKERAAELYDELRRNVIANVFSEYKRTGYVWEQYDDTTGKGKGCRPDARKFSATYEYLRDGQFLDTLHWSPASGTYSDFGLHTKDVSLKREPAQPGQPSVKPELVRVTRSEPKPGFVDSSFGYVSLFPLMLELLQPDSSRLGKLLQDLRNESLLWTPFGLRSLAKTSPLYMQRNTEHDPPYWRGPIWINMNFLVVRALRTYARIEGEYKERAAELYDELRRNVIANVFSEYKRTGYVWEQYDDTTGKGKGCRPFTGWSSLVVLLMSETF</sequence>
<name>A0A7R9BW94_9CRUS</name>
<keyword evidence="5" id="KW-0378">Hydrolase</keyword>
<proteinExistence type="inferred from homology"/>
<keyword evidence="11" id="KW-0326">Glycosidase</keyword>
<evidence type="ECO:0000256" key="1">
    <source>
        <dbReference type="ARBA" id="ARBA00004648"/>
    </source>
</evidence>
<evidence type="ECO:0000256" key="2">
    <source>
        <dbReference type="ARBA" id="ARBA00004740"/>
    </source>
</evidence>
<dbReference type="Gene3D" id="1.50.10.10">
    <property type="match status" value="2"/>
</dbReference>
<evidence type="ECO:0000256" key="11">
    <source>
        <dbReference type="ARBA" id="ARBA00023295"/>
    </source>
</evidence>
<evidence type="ECO:0000259" key="14">
    <source>
        <dbReference type="Pfam" id="PF03200"/>
    </source>
</evidence>
<dbReference type="FunFam" id="1.50.10.10:FF:000009">
    <property type="entry name" value="mannosyl-oligosaccharide glucosidase"/>
    <property type="match status" value="1"/>
</dbReference>